<dbReference type="Gene3D" id="1.25.40.10">
    <property type="entry name" value="Tetratricopeptide repeat domain"/>
    <property type="match status" value="1"/>
</dbReference>
<feature type="compositionally biased region" description="Low complexity" evidence="1">
    <location>
        <begin position="327"/>
        <end position="377"/>
    </location>
</feature>
<evidence type="ECO:0000313" key="2">
    <source>
        <dbReference type="EMBL" id="KLT39343.1"/>
    </source>
</evidence>
<dbReference type="GeneID" id="28986690"/>
<feature type="region of interest" description="Disordered" evidence="1">
    <location>
        <begin position="157"/>
        <end position="198"/>
    </location>
</feature>
<gene>
    <name evidence="2" type="ORF">CC85DRAFT_313925</name>
</gene>
<dbReference type="Proteomes" id="UP000053611">
    <property type="component" value="Unassembled WGS sequence"/>
</dbReference>
<dbReference type="PANTHER" id="PTHR43628:SF1">
    <property type="entry name" value="CHITIN SYNTHASE REGULATORY FACTOR 2-RELATED"/>
    <property type="match status" value="1"/>
</dbReference>
<dbReference type="GO" id="GO:0032153">
    <property type="term" value="C:cell division site"/>
    <property type="evidence" value="ECO:0007669"/>
    <property type="project" value="TreeGrafter"/>
</dbReference>
<organism evidence="2 3">
    <name type="scientific">Cutaneotrichosporon oleaginosum</name>
    <dbReference type="NCBI Taxonomy" id="879819"/>
    <lineage>
        <taxon>Eukaryota</taxon>
        <taxon>Fungi</taxon>
        <taxon>Dikarya</taxon>
        <taxon>Basidiomycota</taxon>
        <taxon>Agaricomycotina</taxon>
        <taxon>Tremellomycetes</taxon>
        <taxon>Trichosporonales</taxon>
        <taxon>Trichosporonaceae</taxon>
        <taxon>Cutaneotrichosporon</taxon>
    </lineage>
</organism>
<feature type="compositionally biased region" description="Acidic residues" evidence="1">
    <location>
        <begin position="288"/>
        <end position="299"/>
    </location>
</feature>
<accession>A0A0J0XE82</accession>
<feature type="compositionally biased region" description="Low complexity" evidence="1">
    <location>
        <begin position="52"/>
        <end position="74"/>
    </location>
</feature>
<feature type="region of interest" description="Disordered" evidence="1">
    <location>
        <begin position="517"/>
        <end position="602"/>
    </location>
</feature>
<dbReference type="InterPro" id="IPR011990">
    <property type="entry name" value="TPR-like_helical_dom_sf"/>
</dbReference>
<dbReference type="GO" id="GO:0010972">
    <property type="term" value="P:negative regulation of G2/M transition of mitotic cell cycle"/>
    <property type="evidence" value="ECO:0007669"/>
    <property type="project" value="TreeGrafter"/>
</dbReference>
<sequence length="800" mass="84055">MASIPARRPTLQGAMPVNHLDINIAATSPYSPLDQLGLVHSPLTELANDPFSKTTASPPSTSSPLQSQSSVTPAPAAIPPLNLNLFRSPSIYSVESGDSLSTIGGGERYGYPFAAEPASSSSDTVAPLSPAESPDDSYTSPDETDVIVFSTPSTPRARRFVGSNTNSPVTSGAATPTAALARSEQHRTDPDAPTLPYAPGTLRSAVSEGPFALRAVPVRTARSTSVSSSPTESLAYSATRALSEPAPFSSSPRDAASPVAHLAISPRYPETAVAPDWASVHGEQGSDWGDDENDFEWLDSSDAPHADTISDQQQQSGQRRLARLSRRLSAVGVRAANSAASLVSGSASGSSSSAGPSRSSDNDHAGAPPAADSSSSGTEGASAPAPERRRTKKRRPYVIPRRPAPPPPPGGGITVIPVEVTRSRSPGKPRVGGAADRNSPSPNAAADVTLNNVHDDHRTNMSSTSNLGGAEEQPLPPVVIITATPPRQGPAMLSVKDAKASTMSKSVSHQSAYSFYELGDSPSRTPDRNASPGTFPRGKFARVPLHELNGTSPSGSPEARPRLDSEIKYPRRPSADDALFTTPGRHGLRSPDSSATQSRPAQYNRVPTLGEADMMSPEELVSAGLQRREAGDKPKSAWFFMKAAELGSVTGQIHWGIALRHGLGIGRDERRAFTELSEACDRGLAEGIVDLRAAVGTLLPPATARQMPRDLAVGLFELSNCYLDGAGTRRNSDIALEYLRMAGSLGDMAAQEQLGLVLSKGMNGVKKDTREAAKWYRAAIGSGSNTPGLAWVWKDKYNDA</sequence>
<dbReference type="AlphaFoldDB" id="A0A0J0XE82"/>
<evidence type="ECO:0008006" key="4">
    <source>
        <dbReference type="Google" id="ProtNLM"/>
    </source>
</evidence>
<dbReference type="STRING" id="879819.A0A0J0XE82"/>
<dbReference type="SUPFAM" id="SSF81901">
    <property type="entry name" value="HCP-like"/>
    <property type="match status" value="1"/>
</dbReference>
<dbReference type="RefSeq" id="XP_018275834.1">
    <property type="nucleotide sequence ID" value="XM_018426087.1"/>
</dbReference>
<dbReference type="InterPro" id="IPR006597">
    <property type="entry name" value="Sel1-like"/>
</dbReference>
<feature type="compositionally biased region" description="Basic and acidic residues" evidence="1">
    <location>
        <begin position="559"/>
        <end position="575"/>
    </location>
</feature>
<feature type="compositionally biased region" description="Polar residues" evidence="1">
    <location>
        <begin position="591"/>
        <end position="601"/>
    </location>
</feature>
<dbReference type="EMBL" id="KQ087262">
    <property type="protein sequence ID" value="KLT39343.1"/>
    <property type="molecule type" value="Genomic_DNA"/>
</dbReference>
<feature type="region of interest" description="Disordered" evidence="1">
    <location>
        <begin position="49"/>
        <end position="74"/>
    </location>
</feature>
<reference evidence="2 3" key="1">
    <citation type="submission" date="2015-03" db="EMBL/GenBank/DDBJ databases">
        <title>Genomics and transcriptomics of the oil-accumulating basidiomycete yeast T. oleaginosus allow insights into substrate utilization and the diverse evolutionary trajectories of mating systems in fungi.</title>
        <authorList>
            <consortium name="DOE Joint Genome Institute"/>
            <person name="Kourist R."/>
            <person name="Kracht O."/>
            <person name="Bracharz F."/>
            <person name="Lipzen A."/>
            <person name="Nolan M."/>
            <person name="Ohm R."/>
            <person name="Grigoriev I."/>
            <person name="Sun S."/>
            <person name="Heitman J."/>
            <person name="Bruck T."/>
            <person name="Nowrousian M."/>
        </authorList>
    </citation>
    <scope>NUCLEOTIDE SEQUENCE [LARGE SCALE GENOMIC DNA]</scope>
    <source>
        <strain evidence="2 3">IBC0246</strain>
    </source>
</reference>
<dbReference type="PANTHER" id="PTHR43628">
    <property type="entry name" value="ACTIVATOR OF C KINASE PROTEIN 1-RELATED"/>
    <property type="match status" value="1"/>
</dbReference>
<evidence type="ECO:0000313" key="3">
    <source>
        <dbReference type="Proteomes" id="UP000053611"/>
    </source>
</evidence>
<dbReference type="InterPro" id="IPR052945">
    <property type="entry name" value="Mitotic_Regulator"/>
</dbReference>
<name>A0A0J0XE82_9TREE</name>
<feature type="region of interest" description="Disordered" evidence="1">
    <location>
        <begin position="280"/>
        <end position="446"/>
    </location>
</feature>
<feature type="compositionally biased region" description="Polar residues" evidence="1">
    <location>
        <begin position="162"/>
        <end position="174"/>
    </location>
</feature>
<feature type="region of interest" description="Disordered" evidence="1">
    <location>
        <begin position="114"/>
        <end position="144"/>
    </location>
</feature>
<dbReference type="Pfam" id="PF08238">
    <property type="entry name" value="Sel1"/>
    <property type="match status" value="3"/>
</dbReference>
<dbReference type="OrthoDB" id="2148946at2759"/>
<protein>
    <recommendedName>
        <fullName evidence="4">HCP-like protein</fullName>
    </recommendedName>
</protein>
<proteinExistence type="predicted"/>
<dbReference type="SMART" id="SM00671">
    <property type="entry name" value="SEL1"/>
    <property type="match status" value="3"/>
</dbReference>
<evidence type="ECO:0000256" key="1">
    <source>
        <dbReference type="SAM" id="MobiDB-lite"/>
    </source>
</evidence>
<keyword evidence="3" id="KW-1185">Reference proteome</keyword>